<name>A0A8H7UH36_9FUNG</name>
<evidence type="ECO:0000256" key="1">
    <source>
        <dbReference type="ARBA" id="ARBA00004167"/>
    </source>
</evidence>
<evidence type="ECO:0000313" key="12">
    <source>
        <dbReference type="EMBL" id="KAG2179633.1"/>
    </source>
</evidence>
<feature type="coiled-coil region" evidence="11">
    <location>
        <begin position="40"/>
        <end position="68"/>
    </location>
</feature>
<dbReference type="EMBL" id="JAEPRA010000010">
    <property type="protein sequence ID" value="KAG2179633.1"/>
    <property type="molecule type" value="Genomic_DNA"/>
</dbReference>
<evidence type="ECO:0000256" key="6">
    <source>
        <dbReference type="ARBA" id="ARBA00023128"/>
    </source>
</evidence>
<dbReference type="GO" id="GO:0005743">
    <property type="term" value="C:mitochondrial inner membrane"/>
    <property type="evidence" value="ECO:0007669"/>
    <property type="project" value="UniProtKB-SubCell"/>
</dbReference>
<dbReference type="PANTHER" id="PTHR28202">
    <property type="entry name" value="ASSEMBLY FACTOR CBP4"/>
    <property type="match status" value="1"/>
</dbReference>
<evidence type="ECO:0000313" key="13">
    <source>
        <dbReference type="Proteomes" id="UP000612746"/>
    </source>
</evidence>
<evidence type="ECO:0000256" key="8">
    <source>
        <dbReference type="ARBA" id="ARBA00023186"/>
    </source>
</evidence>
<keyword evidence="4 10" id="KW-0999">Mitochondrion inner membrane</keyword>
<keyword evidence="3 10" id="KW-0812">Transmembrane</keyword>
<keyword evidence="7 10" id="KW-0472">Membrane</keyword>
<evidence type="ECO:0000256" key="9">
    <source>
        <dbReference type="ARBA" id="ARBA00025413"/>
    </source>
</evidence>
<keyword evidence="8 10" id="KW-0143">Chaperone</keyword>
<organism evidence="12 13">
    <name type="scientific">Umbelopsis vinacea</name>
    <dbReference type="NCBI Taxonomy" id="44442"/>
    <lineage>
        <taxon>Eukaryota</taxon>
        <taxon>Fungi</taxon>
        <taxon>Fungi incertae sedis</taxon>
        <taxon>Mucoromycota</taxon>
        <taxon>Mucoromycotina</taxon>
        <taxon>Umbelopsidomycetes</taxon>
        <taxon>Umbelopsidales</taxon>
        <taxon>Umbelopsidaceae</taxon>
        <taxon>Umbelopsis</taxon>
    </lineage>
</organism>
<dbReference type="PANTHER" id="PTHR28202:SF1">
    <property type="entry name" value="ASSEMBLY FACTOR CBP4"/>
    <property type="match status" value="1"/>
</dbReference>
<reference evidence="12" key="1">
    <citation type="submission" date="2020-12" db="EMBL/GenBank/DDBJ databases">
        <title>Metabolic potential, ecology and presence of endohyphal bacteria is reflected in genomic diversity of Mucoromycotina.</title>
        <authorList>
            <person name="Muszewska A."/>
            <person name="Okrasinska A."/>
            <person name="Steczkiewicz K."/>
            <person name="Drgas O."/>
            <person name="Orlowska M."/>
            <person name="Perlinska-Lenart U."/>
            <person name="Aleksandrzak-Piekarczyk T."/>
            <person name="Szatraj K."/>
            <person name="Zielenkiewicz U."/>
            <person name="Pilsyk S."/>
            <person name="Malc E."/>
            <person name="Mieczkowski P."/>
            <person name="Kruszewska J.S."/>
            <person name="Biernat P."/>
            <person name="Pawlowska J."/>
        </authorList>
    </citation>
    <scope>NUCLEOTIDE SEQUENCE</scope>
    <source>
        <strain evidence="12">WA0000051536</strain>
    </source>
</reference>
<dbReference type="AlphaFoldDB" id="A0A8H7UH36"/>
<protein>
    <recommendedName>
        <fullName evidence="10">Cytochrome b mRNA-processing protein 4</fullName>
    </recommendedName>
</protein>
<keyword evidence="5 10" id="KW-1133">Transmembrane helix</keyword>
<dbReference type="Pfam" id="PF07960">
    <property type="entry name" value="CBP4"/>
    <property type="match status" value="1"/>
</dbReference>
<evidence type="ECO:0000256" key="3">
    <source>
        <dbReference type="ARBA" id="ARBA00022692"/>
    </source>
</evidence>
<keyword evidence="11" id="KW-0175">Coiled coil</keyword>
<evidence type="ECO:0000256" key="11">
    <source>
        <dbReference type="SAM" id="Coils"/>
    </source>
</evidence>
<evidence type="ECO:0000256" key="2">
    <source>
        <dbReference type="ARBA" id="ARBA00006780"/>
    </source>
</evidence>
<dbReference type="OrthoDB" id="5576752at2759"/>
<accession>A0A8H7UH36</accession>
<dbReference type="Proteomes" id="UP000612746">
    <property type="component" value="Unassembled WGS sequence"/>
</dbReference>
<evidence type="ECO:0000256" key="7">
    <source>
        <dbReference type="ARBA" id="ARBA00023136"/>
    </source>
</evidence>
<comment type="subcellular location">
    <subcellularLocation>
        <location evidence="1">Membrane</location>
        <topology evidence="1">Single-pass membrane protein</topology>
    </subcellularLocation>
    <subcellularLocation>
        <location evidence="10">Mitochondrion inner membrane</location>
        <topology evidence="10">Single-pass membrane protein</topology>
    </subcellularLocation>
</comment>
<feature type="transmembrane region" description="Helical" evidence="10">
    <location>
        <begin position="7"/>
        <end position="26"/>
    </location>
</feature>
<gene>
    <name evidence="12" type="ORF">INT44_006481</name>
</gene>
<comment type="function">
    <text evidence="9 10">Essential for the assembly of ubiquinol-cytochrome c reductase. It has a direct effect on the correct occurrence of the Rieske protein, core 4, core 5 and apocytochrome b.</text>
</comment>
<keyword evidence="6 10" id="KW-0496">Mitochondrion</keyword>
<dbReference type="GO" id="GO:0034551">
    <property type="term" value="P:mitochondrial respiratory chain complex III assembly"/>
    <property type="evidence" value="ECO:0007669"/>
    <property type="project" value="TreeGrafter"/>
</dbReference>
<comment type="similarity">
    <text evidence="2 10">Belongs to the CBP4 family.</text>
</comment>
<dbReference type="InterPro" id="IPR012420">
    <property type="entry name" value="Cbp4"/>
</dbReference>
<sequence length="79" mass="9045">MSKAIKAVAWGTAIIGTGYLLMRFTVPNEEQMRARLTPALRRDADRIKSENEEKKQALAERIREAANSEKAIWDERSKK</sequence>
<evidence type="ECO:0000256" key="4">
    <source>
        <dbReference type="ARBA" id="ARBA00022792"/>
    </source>
</evidence>
<proteinExistence type="inferred from homology"/>
<evidence type="ECO:0000256" key="5">
    <source>
        <dbReference type="ARBA" id="ARBA00022989"/>
    </source>
</evidence>
<keyword evidence="13" id="KW-1185">Reference proteome</keyword>
<comment type="caution">
    <text evidence="12">The sequence shown here is derived from an EMBL/GenBank/DDBJ whole genome shotgun (WGS) entry which is preliminary data.</text>
</comment>
<evidence type="ECO:0000256" key="10">
    <source>
        <dbReference type="RuleBase" id="RU368005"/>
    </source>
</evidence>